<dbReference type="CDD" id="cd05233">
    <property type="entry name" value="SDR_c"/>
    <property type="match status" value="1"/>
</dbReference>
<comment type="similarity">
    <text evidence="1">Belongs to the short-chain dehydrogenases/reductases (SDR) family.</text>
</comment>
<dbReference type="Gene3D" id="3.40.50.720">
    <property type="entry name" value="NAD(P)-binding Rossmann-like Domain"/>
    <property type="match status" value="1"/>
</dbReference>
<dbReference type="GO" id="GO:0016616">
    <property type="term" value="F:oxidoreductase activity, acting on the CH-OH group of donors, NAD or NADP as acceptor"/>
    <property type="evidence" value="ECO:0007669"/>
    <property type="project" value="TreeGrafter"/>
</dbReference>
<dbReference type="SUPFAM" id="SSF51735">
    <property type="entry name" value="NAD(P)-binding Rossmann-fold domains"/>
    <property type="match status" value="1"/>
</dbReference>
<evidence type="ECO:0000313" key="2">
    <source>
        <dbReference type="EMBL" id="CAB4131540.1"/>
    </source>
</evidence>
<dbReference type="EMBL" id="LR796247">
    <property type="protein sequence ID" value="CAB4131540.1"/>
    <property type="molecule type" value="Genomic_DNA"/>
</dbReference>
<dbReference type="PRINTS" id="PR00080">
    <property type="entry name" value="SDRFAMILY"/>
</dbReference>
<dbReference type="InterPro" id="IPR002347">
    <property type="entry name" value="SDR_fam"/>
</dbReference>
<dbReference type="PANTHER" id="PTHR42760">
    <property type="entry name" value="SHORT-CHAIN DEHYDROGENASES/REDUCTASES FAMILY MEMBER"/>
    <property type="match status" value="1"/>
</dbReference>
<protein>
    <submittedName>
        <fullName evidence="2">FabG Dehydrogenases with different specificities (Related to short-chain alcohol dehydrogenases)</fullName>
    </submittedName>
</protein>
<name>A0A6J5LF20_9CAUD</name>
<gene>
    <name evidence="2" type="ORF">UFOVP132_137</name>
</gene>
<evidence type="ECO:0000256" key="1">
    <source>
        <dbReference type="ARBA" id="ARBA00006484"/>
    </source>
</evidence>
<dbReference type="PRINTS" id="PR00081">
    <property type="entry name" value="GDHRDH"/>
</dbReference>
<dbReference type="PROSITE" id="PS00061">
    <property type="entry name" value="ADH_SHORT"/>
    <property type="match status" value="1"/>
</dbReference>
<accession>A0A6J5LF20</accession>
<dbReference type="InterPro" id="IPR036291">
    <property type="entry name" value="NAD(P)-bd_dom_sf"/>
</dbReference>
<organism evidence="2">
    <name type="scientific">uncultured Caudovirales phage</name>
    <dbReference type="NCBI Taxonomy" id="2100421"/>
    <lineage>
        <taxon>Viruses</taxon>
        <taxon>Duplodnaviria</taxon>
        <taxon>Heunggongvirae</taxon>
        <taxon>Uroviricota</taxon>
        <taxon>Caudoviricetes</taxon>
        <taxon>Peduoviridae</taxon>
        <taxon>Maltschvirus</taxon>
        <taxon>Maltschvirus maltsch</taxon>
    </lineage>
</organism>
<sequence length="227" mass="24149">MNVAVITGAKSWIAIETKKKLEANGWTVVMCDRTVMNVQDPMSVRKALSKILADHGHINAMINIAGGIRLPNSSGKELRGNFTTQAPSEFAEIIDKNFMSVVNTSREVIPYLMNTHGSIVNVVSTAAIRGIPRMSAYSAAKGAVLAFSRALAQELGSWQVRVNCVLPGVTTSQWNPHGRNPINTELSPLGRITSPLDVAGAIAYLVSDDASHTTGACLDVSGGVALH</sequence>
<proteinExistence type="inferred from homology"/>
<reference evidence="2" key="1">
    <citation type="submission" date="2020-04" db="EMBL/GenBank/DDBJ databases">
        <authorList>
            <person name="Chiriac C."/>
            <person name="Salcher M."/>
            <person name="Ghai R."/>
            <person name="Kavagutti S V."/>
        </authorList>
    </citation>
    <scope>NUCLEOTIDE SEQUENCE</scope>
</reference>
<dbReference type="Pfam" id="PF13561">
    <property type="entry name" value="adh_short_C2"/>
    <property type="match status" value="1"/>
</dbReference>
<dbReference type="InterPro" id="IPR020904">
    <property type="entry name" value="Sc_DH/Rdtase_CS"/>
</dbReference>